<dbReference type="RefSeq" id="WP_302041006.1">
    <property type="nucleotide sequence ID" value="NZ_JAUKPO010000027.1"/>
</dbReference>
<sequence length="76" mass="8833">MFLRRNPISQNFGGARMGVILSDIYIAVQIPMNLQKMWSRDEWEFDEESGQILNIEDGSNIPFNYIIFGVTKYEGK</sequence>
<reference evidence="1" key="1">
    <citation type="submission" date="2023-07" db="EMBL/GenBank/DDBJ databases">
        <title>The genome sequence of Rhodocytophaga aerolata KACC 12507.</title>
        <authorList>
            <person name="Zhang X."/>
        </authorList>
    </citation>
    <scope>NUCLEOTIDE SEQUENCE</scope>
    <source>
        <strain evidence="1">KACC 12507</strain>
    </source>
</reference>
<keyword evidence="2" id="KW-1185">Reference proteome</keyword>
<dbReference type="Proteomes" id="UP001168528">
    <property type="component" value="Unassembled WGS sequence"/>
</dbReference>
<evidence type="ECO:0000313" key="2">
    <source>
        <dbReference type="Proteomes" id="UP001168528"/>
    </source>
</evidence>
<protein>
    <submittedName>
        <fullName evidence="1">Uncharacterized protein</fullName>
    </submittedName>
</protein>
<dbReference type="EMBL" id="JAUKPO010000027">
    <property type="protein sequence ID" value="MDO1450203.1"/>
    <property type="molecule type" value="Genomic_DNA"/>
</dbReference>
<comment type="caution">
    <text evidence="1">The sequence shown here is derived from an EMBL/GenBank/DDBJ whole genome shotgun (WGS) entry which is preliminary data.</text>
</comment>
<accession>A0ABT8RGD0</accession>
<evidence type="ECO:0000313" key="1">
    <source>
        <dbReference type="EMBL" id="MDO1450203.1"/>
    </source>
</evidence>
<name>A0ABT8RGD0_9BACT</name>
<organism evidence="1 2">
    <name type="scientific">Rhodocytophaga aerolata</name>
    <dbReference type="NCBI Taxonomy" id="455078"/>
    <lineage>
        <taxon>Bacteria</taxon>
        <taxon>Pseudomonadati</taxon>
        <taxon>Bacteroidota</taxon>
        <taxon>Cytophagia</taxon>
        <taxon>Cytophagales</taxon>
        <taxon>Rhodocytophagaceae</taxon>
        <taxon>Rhodocytophaga</taxon>
    </lineage>
</organism>
<proteinExistence type="predicted"/>
<gene>
    <name evidence="1" type="ORF">Q0590_28240</name>
</gene>